<dbReference type="PANTHER" id="PTHR43591:SF24">
    <property type="entry name" value="2-METHOXY-6-POLYPRENYL-1,4-BENZOQUINOL METHYLASE, MITOCHONDRIAL"/>
    <property type="match status" value="1"/>
</dbReference>
<keyword evidence="2" id="KW-0489">Methyltransferase</keyword>
<dbReference type="KEGG" id="ote:Oter_4456"/>
<feature type="domain" description="Methyltransferase" evidence="1">
    <location>
        <begin position="31"/>
        <end position="124"/>
    </location>
</feature>
<proteinExistence type="predicted"/>
<dbReference type="InterPro" id="IPR029063">
    <property type="entry name" value="SAM-dependent_MTases_sf"/>
</dbReference>
<evidence type="ECO:0000313" key="3">
    <source>
        <dbReference type="Proteomes" id="UP000007013"/>
    </source>
</evidence>
<evidence type="ECO:0000313" key="2">
    <source>
        <dbReference type="EMBL" id="ACB77727.1"/>
    </source>
</evidence>
<gene>
    <name evidence="2" type="ordered locus">Oter_4456</name>
</gene>
<dbReference type="EMBL" id="CP001032">
    <property type="protein sequence ID" value="ACB77727.1"/>
    <property type="molecule type" value="Genomic_DNA"/>
</dbReference>
<dbReference type="Gene3D" id="3.40.50.150">
    <property type="entry name" value="Vaccinia Virus protein VP39"/>
    <property type="match status" value="1"/>
</dbReference>
<protein>
    <submittedName>
        <fullName evidence="2">Methyltransferase type 12</fullName>
    </submittedName>
</protein>
<dbReference type="InterPro" id="IPR041698">
    <property type="entry name" value="Methyltransf_25"/>
</dbReference>
<dbReference type="PANTHER" id="PTHR43591">
    <property type="entry name" value="METHYLTRANSFERASE"/>
    <property type="match status" value="1"/>
</dbReference>
<name>B1ZQ08_OPITP</name>
<organism evidence="2 3">
    <name type="scientific">Opitutus terrae (strain DSM 11246 / JCM 15787 / PB90-1)</name>
    <dbReference type="NCBI Taxonomy" id="452637"/>
    <lineage>
        <taxon>Bacteria</taxon>
        <taxon>Pseudomonadati</taxon>
        <taxon>Verrucomicrobiota</taxon>
        <taxon>Opitutia</taxon>
        <taxon>Opitutales</taxon>
        <taxon>Opitutaceae</taxon>
        <taxon>Opitutus</taxon>
    </lineage>
</organism>
<dbReference type="eggNOG" id="COG0500">
    <property type="taxonomic scope" value="Bacteria"/>
</dbReference>
<dbReference type="GO" id="GO:0032259">
    <property type="term" value="P:methylation"/>
    <property type="evidence" value="ECO:0007669"/>
    <property type="project" value="UniProtKB-KW"/>
</dbReference>
<sequence length="180" mass="19590">MPDQSFWESLFDIPAILDGLQVDDSIGDAAEVGCGYGTFTLPVAARIRGTLHAFDIEAAMIETTQARVVGSKADNVRLRLCDVLVDGFGLPTQSMDAVFLFNILHAENPTALLAASARLLRPGGRVLAIHWRSDIATPRGPDLSIRPRPTQIAAWAQDVGLTPEPSRLLPPWHFGLVLRR</sequence>
<reference evidence="2 3" key="1">
    <citation type="journal article" date="2011" name="J. Bacteriol.">
        <title>Genome sequence of the verrucomicrobium Opitutus terrae PB90-1, an abundant inhabitant of rice paddy soil ecosystems.</title>
        <authorList>
            <person name="van Passel M.W."/>
            <person name="Kant R."/>
            <person name="Palva A."/>
            <person name="Copeland A."/>
            <person name="Lucas S."/>
            <person name="Lapidus A."/>
            <person name="Glavina del Rio T."/>
            <person name="Pitluck S."/>
            <person name="Goltsman E."/>
            <person name="Clum A."/>
            <person name="Sun H."/>
            <person name="Schmutz J."/>
            <person name="Larimer F.W."/>
            <person name="Land M.L."/>
            <person name="Hauser L."/>
            <person name="Kyrpides N."/>
            <person name="Mikhailova N."/>
            <person name="Richardson P.P."/>
            <person name="Janssen P.H."/>
            <person name="de Vos W.M."/>
            <person name="Smidt H."/>
        </authorList>
    </citation>
    <scope>NUCLEOTIDE SEQUENCE [LARGE SCALE GENOMIC DNA]</scope>
    <source>
        <strain evidence="3">DSM 11246 / JCM 15787 / PB90-1</strain>
    </source>
</reference>
<dbReference type="Pfam" id="PF13649">
    <property type="entry name" value="Methyltransf_25"/>
    <property type="match status" value="1"/>
</dbReference>
<dbReference type="SUPFAM" id="SSF53335">
    <property type="entry name" value="S-adenosyl-L-methionine-dependent methyltransferases"/>
    <property type="match status" value="1"/>
</dbReference>
<evidence type="ECO:0000259" key="1">
    <source>
        <dbReference type="Pfam" id="PF13649"/>
    </source>
</evidence>
<dbReference type="Proteomes" id="UP000007013">
    <property type="component" value="Chromosome"/>
</dbReference>
<dbReference type="RefSeq" id="WP_012377241.1">
    <property type="nucleotide sequence ID" value="NC_010571.1"/>
</dbReference>
<dbReference type="HOGENOM" id="CLU_037990_16_1_0"/>
<dbReference type="GO" id="GO:0008168">
    <property type="term" value="F:methyltransferase activity"/>
    <property type="evidence" value="ECO:0007669"/>
    <property type="project" value="UniProtKB-KW"/>
</dbReference>
<dbReference type="CDD" id="cd02440">
    <property type="entry name" value="AdoMet_MTases"/>
    <property type="match status" value="1"/>
</dbReference>
<keyword evidence="3" id="KW-1185">Reference proteome</keyword>
<dbReference type="AlphaFoldDB" id="B1ZQ08"/>
<keyword evidence="2" id="KW-0808">Transferase</keyword>
<accession>B1ZQ08</accession>
<dbReference type="STRING" id="452637.Oter_4456"/>